<sequence length="97" mass="10841">MVSNFHCLSERARLSADRSNAEKAAPVVSNLIFFFLASLKQLNLHISRREAGALLMVRDLAPASIGFNDRTGFINAALRTDIIKVSVNVYRFLRDAF</sequence>
<name>A0AAV4PS98_9ARAC</name>
<accession>A0AAV4PS98</accession>
<dbReference type="Proteomes" id="UP001054837">
    <property type="component" value="Unassembled WGS sequence"/>
</dbReference>
<dbReference type="AlphaFoldDB" id="A0AAV4PS98"/>
<protein>
    <submittedName>
        <fullName evidence="1">Uncharacterized protein</fullName>
    </submittedName>
</protein>
<keyword evidence="2" id="KW-1185">Reference proteome</keyword>
<evidence type="ECO:0000313" key="1">
    <source>
        <dbReference type="EMBL" id="GIX99999.1"/>
    </source>
</evidence>
<comment type="caution">
    <text evidence="1">The sequence shown here is derived from an EMBL/GenBank/DDBJ whole genome shotgun (WGS) entry which is preliminary data.</text>
</comment>
<proteinExistence type="predicted"/>
<organism evidence="1 2">
    <name type="scientific">Caerostris darwini</name>
    <dbReference type="NCBI Taxonomy" id="1538125"/>
    <lineage>
        <taxon>Eukaryota</taxon>
        <taxon>Metazoa</taxon>
        <taxon>Ecdysozoa</taxon>
        <taxon>Arthropoda</taxon>
        <taxon>Chelicerata</taxon>
        <taxon>Arachnida</taxon>
        <taxon>Araneae</taxon>
        <taxon>Araneomorphae</taxon>
        <taxon>Entelegynae</taxon>
        <taxon>Araneoidea</taxon>
        <taxon>Araneidae</taxon>
        <taxon>Caerostris</taxon>
    </lineage>
</organism>
<dbReference type="EMBL" id="BPLQ01003370">
    <property type="protein sequence ID" value="GIX99999.1"/>
    <property type="molecule type" value="Genomic_DNA"/>
</dbReference>
<gene>
    <name evidence="1" type="ORF">CDAR_609241</name>
</gene>
<evidence type="ECO:0000313" key="2">
    <source>
        <dbReference type="Proteomes" id="UP001054837"/>
    </source>
</evidence>
<reference evidence="1 2" key="1">
    <citation type="submission" date="2021-06" db="EMBL/GenBank/DDBJ databases">
        <title>Caerostris darwini draft genome.</title>
        <authorList>
            <person name="Kono N."/>
            <person name="Arakawa K."/>
        </authorList>
    </citation>
    <scope>NUCLEOTIDE SEQUENCE [LARGE SCALE GENOMIC DNA]</scope>
</reference>